<comment type="caution">
    <text evidence="3">The sequence shown here is derived from an EMBL/GenBank/DDBJ whole genome shotgun (WGS) entry which is preliminary data.</text>
</comment>
<dbReference type="RefSeq" id="WP_323372430.1">
    <property type="nucleotide sequence ID" value="NZ_VDEQ01000360.1"/>
</dbReference>
<dbReference type="InterPro" id="IPR007048">
    <property type="entry name" value="IraD/Gp25-like"/>
</dbReference>
<evidence type="ECO:0000313" key="3">
    <source>
        <dbReference type="EMBL" id="MQS39644.1"/>
    </source>
</evidence>
<evidence type="ECO:0000313" key="4">
    <source>
        <dbReference type="Proteomes" id="UP000460558"/>
    </source>
</evidence>
<dbReference type="EMBL" id="VDEQ01000360">
    <property type="protein sequence ID" value="MQS39644.1"/>
    <property type="molecule type" value="Genomic_DNA"/>
</dbReference>
<dbReference type="SUPFAM" id="SSF160719">
    <property type="entry name" value="gpW/gp25-like"/>
    <property type="match status" value="1"/>
</dbReference>
<reference evidence="3 4" key="1">
    <citation type="submission" date="2019-06" db="EMBL/GenBank/DDBJ databases">
        <title>Comparative genomics and metabolomics analyses of clavulanic acid producing Streptomyces species provides insight into specialized metabolism and evolution of beta-lactam biosynthetic gene clusters.</title>
        <authorList>
            <person name="Moore M.A."/>
            <person name="Cruz-Morales P."/>
            <person name="Barona Gomez F."/>
            <person name="Kapil T."/>
        </authorList>
    </citation>
    <scope>NUCLEOTIDE SEQUENCE [LARGE SCALE GENOMIC DNA]</scope>
    <source>
        <strain evidence="3 4">T-272</strain>
    </source>
</reference>
<keyword evidence="4" id="KW-1185">Reference proteome</keyword>
<dbReference type="Gene3D" id="3.10.450.40">
    <property type="match status" value="1"/>
</dbReference>
<sequence>MSGGGFIGRGWGFPLRVDATGGIGMVERDREIEEAIGLVLGTAPGERPMRPEFGCGIHDYVFAPGDGATAGRVAHEVRTSLERWEPRIEVTDVVIAFDAVEEGTLYIDVHYTVRATNDLRNLVFPFYTIPSSGDSGDSGDSGGSGAFGDSGAFGPSGKAGER</sequence>
<organism evidence="3 4">
    <name type="scientific">Streptomyces katsurahamanus</name>
    <dbReference type="NCBI Taxonomy" id="2577098"/>
    <lineage>
        <taxon>Bacteria</taxon>
        <taxon>Bacillati</taxon>
        <taxon>Actinomycetota</taxon>
        <taxon>Actinomycetes</taxon>
        <taxon>Kitasatosporales</taxon>
        <taxon>Streptomycetaceae</taxon>
        <taxon>Streptomyces</taxon>
    </lineage>
</organism>
<protein>
    <submittedName>
        <fullName evidence="3">GPW/gp25 family protein</fullName>
    </submittedName>
</protein>
<name>A0ABW9P2J7_9ACTN</name>
<evidence type="ECO:0000259" key="2">
    <source>
        <dbReference type="Pfam" id="PF04965"/>
    </source>
</evidence>
<feature type="domain" description="IraD/Gp25-like" evidence="2">
    <location>
        <begin position="28"/>
        <end position="117"/>
    </location>
</feature>
<feature type="region of interest" description="Disordered" evidence="1">
    <location>
        <begin position="133"/>
        <end position="162"/>
    </location>
</feature>
<gene>
    <name evidence="3" type="ORF">FFZ77_29895</name>
</gene>
<dbReference type="Pfam" id="PF04965">
    <property type="entry name" value="GPW_gp25"/>
    <property type="match status" value="1"/>
</dbReference>
<feature type="compositionally biased region" description="Gly residues" evidence="1">
    <location>
        <begin position="139"/>
        <end position="148"/>
    </location>
</feature>
<proteinExistence type="predicted"/>
<evidence type="ECO:0000256" key="1">
    <source>
        <dbReference type="SAM" id="MobiDB-lite"/>
    </source>
</evidence>
<accession>A0ABW9P2J7</accession>
<dbReference type="Proteomes" id="UP000460558">
    <property type="component" value="Unassembled WGS sequence"/>
</dbReference>